<gene>
    <name evidence="2" type="ORF">FEM55_20810</name>
</gene>
<feature type="transmembrane region" description="Helical" evidence="1">
    <location>
        <begin position="130"/>
        <end position="156"/>
    </location>
</feature>
<dbReference type="OrthoDB" id="956244at2"/>
<organism evidence="2 3">
    <name type="scientific">Dyadobacter sediminis</name>
    <dbReference type="NCBI Taxonomy" id="1493691"/>
    <lineage>
        <taxon>Bacteria</taxon>
        <taxon>Pseudomonadati</taxon>
        <taxon>Bacteroidota</taxon>
        <taxon>Cytophagia</taxon>
        <taxon>Cytophagales</taxon>
        <taxon>Spirosomataceae</taxon>
        <taxon>Dyadobacter</taxon>
    </lineage>
</organism>
<dbReference type="RefSeq" id="WP_138283316.1">
    <property type="nucleotide sequence ID" value="NZ_BMGE01000006.1"/>
</dbReference>
<evidence type="ECO:0000256" key="1">
    <source>
        <dbReference type="SAM" id="Phobius"/>
    </source>
</evidence>
<feature type="transmembrane region" description="Helical" evidence="1">
    <location>
        <begin position="372"/>
        <end position="392"/>
    </location>
</feature>
<feature type="transmembrane region" description="Helical" evidence="1">
    <location>
        <begin position="62"/>
        <end position="82"/>
    </location>
</feature>
<feature type="transmembrane region" description="Helical" evidence="1">
    <location>
        <begin position="313"/>
        <end position="336"/>
    </location>
</feature>
<protein>
    <submittedName>
        <fullName evidence="2">Uncharacterized protein</fullName>
    </submittedName>
</protein>
<dbReference type="AlphaFoldDB" id="A0A5R9K7T5"/>
<feature type="transmembrane region" description="Helical" evidence="1">
    <location>
        <begin position="236"/>
        <end position="262"/>
    </location>
</feature>
<comment type="caution">
    <text evidence="2">The sequence shown here is derived from an EMBL/GenBank/DDBJ whole genome shotgun (WGS) entry which is preliminary data.</text>
</comment>
<dbReference type="Proteomes" id="UP000309788">
    <property type="component" value="Unassembled WGS sequence"/>
</dbReference>
<feature type="transmembrane region" description="Helical" evidence="1">
    <location>
        <begin position="274"/>
        <end position="292"/>
    </location>
</feature>
<feature type="transmembrane region" description="Helical" evidence="1">
    <location>
        <begin position="342"/>
        <end position="360"/>
    </location>
</feature>
<evidence type="ECO:0000313" key="2">
    <source>
        <dbReference type="EMBL" id="TLU89966.1"/>
    </source>
</evidence>
<name>A0A5R9K7T5_9BACT</name>
<sequence>MNFIRLRTCSIIYLSIPNLIFSWAWFRWEVALVMTVCYALLVKHTLFDNEEASPLTTRTGDIIFILCYSFIWTSVMGVGGFFSQTLDFVGHNTKHYDLFKSTWPIIFNEVNQYACYYFGYYLFPALISKMLGTFSVAVIFIWSWTGMALGTFWVYMIIEKNKFLMLVFPFVWTITFIIPKFLAWLIPVFPDTYYFEWMWGLFNQSLWVVNQIIPSLIVAGLILYSTSYEKSPLKSFFPVILCFIWAVFPAVIFGLIAFLIAITSRYSRFSTANILNHIILPGIIFIPVGLYLTSSDGLPVKGFMWEFYSLATIIEQFSAGIIFEIVVLAALSFLLFKYSNRFSGSLLVCVYIAVIPLLLYKIGFANDFQTRGILPIGIMGAIIFLHLVSKAMAQLKLANFNFYYCLAFFMCLSFYKPQGVDSKLLQNKLMSRLFPGRFEAHVYEYDTYSNTYQMLLQEYSNKEAKQYLGRKNSVYERFLMRKAMVSQNN</sequence>
<feature type="transmembrane region" description="Helical" evidence="1">
    <location>
        <begin position="398"/>
        <end position="415"/>
    </location>
</feature>
<evidence type="ECO:0000313" key="3">
    <source>
        <dbReference type="Proteomes" id="UP000309788"/>
    </source>
</evidence>
<accession>A0A5R9K7T5</accession>
<keyword evidence="1" id="KW-0472">Membrane</keyword>
<dbReference type="EMBL" id="VCEI01000029">
    <property type="protein sequence ID" value="TLU89966.1"/>
    <property type="molecule type" value="Genomic_DNA"/>
</dbReference>
<proteinExistence type="predicted"/>
<keyword evidence="3" id="KW-1185">Reference proteome</keyword>
<feature type="transmembrane region" description="Helical" evidence="1">
    <location>
        <begin position="163"/>
        <end position="186"/>
    </location>
</feature>
<feature type="transmembrane region" description="Helical" evidence="1">
    <location>
        <begin position="20"/>
        <end position="41"/>
    </location>
</feature>
<reference evidence="2 3" key="1">
    <citation type="submission" date="2019-05" db="EMBL/GenBank/DDBJ databases">
        <authorList>
            <person name="Qu J.-H."/>
        </authorList>
    </citation>
    <scope>NUCLEOTIDE SEQUENCE [LARGE SCALE GENOMIC DNA]</scope>
    <source>
        <strain evidence="2 3">Z12</strain>
    </source>
</reference>
<feature type="transmembrane region" description="Helical" evidence="1">
    <location>
        <begin position="206"/>
        <end position="224"/>
    </location>
</feature>
<keyword evidence="1" id="KW-1133">Transmembrane helix</keyword>
<keyword evidence="1" id="KW-0812">Transmembrane</keyword>